<reference evidence="1" key="1">
    <citation type="submission" date="2020-05" db="EMBL/GenBank/DDBJ databases">
        <title>Isolation and characterization of the novel bacteriophage AXL3 against Stenotrophomonas maltophilia.</title>
        <authorList>
            <person name="McCutcheon J.G."/>
            <person name="Lin A."/>
            <person name="Dennis J."/>
        </authorList>
    </citation>
    <scope>NUCLEOTIDE SEQUENCE [LARGE SCALE GENOMIC DNA]</scope>
</reference>
<dbReference type="EMBL" id="MT536174">
    <property type="protein sequence ID" value="QKW95574.1"/>
    <property type="molecule type" value="Genomic_DNA"/>
</dbReference>
<evidence type="ECO:0000313" key="2">
    <source>
        <dbReference type="Proteomes" id="UP000509379"/>
    </source>
</evidence>
<organism evidence="1 2">
    <name type="scientific">Stenotrophomonas phage vB_SmaS-AXL_3</name>
    <dbReference type="NCBI Taxonomy" id="2740427"/>
    <lineage>
        <taxon>Viruses</taxon>
        <taxon>Duplodnaviria</taxon>
        <taxon>Heunggongvirae</taxon>
        <taxon>Uroviricota</taxon>
        <taxon>Caudoviricetes</taxon>
        <taxon>Axeltriavirus</taxon>
        <taxon>Axeltriavirus AXL3</taxon>
    </lineage>
</organism>
<proteinExistence type="predicted"/>
<name>A0A7D4XYR9_9CAUD</name>
<accession>A0A7D4XYR9</accession>
<keyword evidence="2" id="KW-1185">Reference proteome</keyword>
<gene>
    <name evidence="1" type="ORF">AXL3_29</name>
</gene>
<dbReference type="Gene3D" id="3.40.50.300">
    <property type="entry name" value="P-loop containing nucleotide triphosphate hydrolases"/>
    <property type="match status" value="1"/>
</dbReference>
<dbReference type="Proteomes" id="UP000509379">
    <property type="component" value="Segment"/>
</dbReference>
<dbReference type="InterPro" id="IPR027417">
    <property type="entry name" value="P-loop_NTPase"/>
</dbReference>
<evidence type="ECO:0000313" key="1">
    <source>
        <dbReference type="EMBL" id="QKW95574.1"/>
    </source>
</evidence>
<evidence type="ECO:0008006" key="3">
    <source>
        <dbReference type="Google" id="ProtNLM"/>
    </source>
</evidence>
<sequence>MTTSSAKTRSVTIFEGPDGAGKSTLAQEYAQCTGAKYIHHGPYKQVGDGLARMFVESMLPALHGYQDVVLDRCWISEPIYADAFRQGNDRVGLARSRILDRLALRCGAVVVKCLPPWAHVRACFTSRTEDEYLDNEEQLLRVYGDYQHDLNTNLHEVEYDYTQHLNKVLSLVVMADVRPMVELMRSKSPCHSIRMNTSGNWDAPIVIVGEDFGEHKNNDAMYQSPFGSLNGNGCSLWLSDRLAEADISEQSLLWVNADELERVPEFFDWHAAKKFVTLGDKATSVIKSVGLDHSPVPHPQYWKRFQNAWPYPLIKILKDAIHDAYSN</sequence>
<dbReference type="SUPFAM" id="SSF52540">
    <property type="entry name" value="P-loop containing nucleoside triphosphate hydrolases"/>
    <property type="match status" value="1"/>
</dbReference>
<protein>
    <recommendedName>
        <fullName evidence="3">Thymidylate kinase</fullName>
    </recommendedName>
</protein>